<evidence type="ECO:0000256" key="3">
    <source>
        <dbReference type="ARBA" id="ARBA00022989"/>
    </source>
</evidence>
<dbReference type="NCBIfam" id="TIGR01352">
    <property type="entry name" value="tonB_Cterm"/>
    <property type="match status" value="1"/>
</dbReference>
<dbReference type="PROSITE" id="PS52015">
    <property type="entry name" value="TONB_CTD"/>
    <property type="match status" value="1"/>
</dbReference>
<keyword evidence="2" id="KW-0812">Transmembrane</keyword>
<dbReference type="Gene3D" id="3.30.1150.10">
    <property type="match status" value="1"/>
</dbReference>
<feature type="signal peptide" evidence="5">
    <location>
        <begin position="1"/>
        <end position="22"/>
    </location>
</feature>
<dbReference type="RefSeq" id="WP_172392944.1">
    <property type="nucleotide sequence ID" value="NZ_MTAA01000020.1"/>
</dbReference>
<dbReference type="Proteomes" id="UP000193346">
    <property type="component" value="Unassembled WGS sequence"/>
</dbReference>
<dbReference type="InterPro" id="IPR037682">
    <property type="entry name" value="TonB_C"/>
</dbReference>
<evidence type="ECO:0000256" key="4">
    <source>
        <dbReference type="ARBA" id="ARBA00023136"/>
    </source>
</evidence>
<evidence type="ECO:0000256" key="1">
    <source>
        <dbReference type="ARBA" id="ARBA00004167"/>
    </source>
</evidence>
<keyword evidence="8" id="KW-1185">Reference proteome</keyword>
<evidence type="ECO:0000256" key="2">
    <source>
        <dbReference type="ARBA" id="ARBA00022692"/>
    </source>
</evidence>
<gene>
    <name evidence="7" type="ORF">BV913_09700</name>
</gene>
<evidence type="ECO:0000259" key="6">
    <source>
        <dbReference type="PROSITE" id="PS52015"/>
    </source>
</evidence>
<feature type="domain" description="TonB C-terminal" evidence="6">
    <location>
        <begin position="37"/>
        <end position="131"/>
    </location>
</feature>
<keyword evidence="4" id="KW-0472">Membrane</keyword>
<comment type="caution">
    <text evidence="7">The sequence shown here is derived from an EMBL/GenBank/DDBJ whole genome shotgun (WGS) entry which is preliminary data.</text>
</comment>
<keyword evidence="5" id="KW-0732">Signal</keyword>
<reference evidence="7 8" key="1">
    <citation type="submission" date="2017-01" db="EMBL/GenBank/DDBJ databases">
        <authorList>
            <person name="Wolfgang W.J."/>
            <person name="Cole J."/>
            <person name="Wroblewski D."/>
            <person name="Mcginnis J."/>
            <person name="Musser K.A."/>
        </authorList>
    </citation>
    <scope>NUCLEOTIDE SEQUENCE [LARGE SCALE GENOMIC DNA]</scope>
    <source>
        <strain evidence="7 8">93087</strain>
    </source>
</reference>
<evidence type="ECO:0000256" key="5">
    <source>
        <dbReference type="SAM" id="SignalP"/>
    </source>
</evidence>
<evidence type="ECO:0000313" key="8">
    <source>
        <dbReference type="Proteomes" id="UP000193346"/>
    </source>
</evidence>
<sequence length="143" mass="15578">MKKHNDIFAVLLAAFCAGTAVAAPMAPSKTLPATSSAEMPIKKTGQISRPVYPVMSVEKGEEGKVVLSILVAPGGRVTEVKLIESSGYERLDKAAIHAAWKSKFDTQEWTDFRTIVRFDLDNDMKENAIQKEKPQPSEQAGST</sequence>
<organism evidence="7 8">
    <name type="scientific">Neisseria dumasiana</name>
    <dbReference type="NCBI Taxonomy" id="1931275"/>
    <lineage>
        <taxon>Bacteria</taxon>
        <taxon>Pseudomonadati</taxon>
        <taxon>Pseudomonadota</taxon>
        <taxon>Betaproteobacteria</taxon>
        <taxon>Neisseriales</taxon>
        <taxon>Neisseriaceae</taxon>
        <taxon>Neisseria</taxon>
    </lineage>
</organism>
<dbReference type="Pfam" id="PF03544">
    <property type="entry name" value="TonB_C"/>
    <property type="match status" value="1"/>
</dbReference>
<comment type="subcellular location">
    <subcellularLocation>
        <location evidence="1">Membrane</location>
        <topology evidence="1">Single-pass membrane protein</topology>
    </subcellularLocation>
</comment>
<dbReference type="EMBL" id="MTAC01000027">
    <property type="protein sequence ID" value="OSI32435.1"/>
    <property type="molecule type" value="Genomic_DNA"/>
</dbReference>
<feature type="chain" id="PRO_5045815087" description="TonB C-terminal domain-containing protein" evidence="5">
    <location>
        <begin position="23"/>
        <end position="143"/>
    </location>
</feature>
<dbReference type="InterPro" id="IPR006260">
    <property type="entry name" value="TonB/TolA_C"/>
</dbReference>
<accession>A0ABX3WKZ0</accession>
<evidence type="ECO:0000313" key="7">
    <source>
        <dbReference type="EMBL" id="OSI32435.1"/>
    </source>
</evidence>
<dbReference type="SUPFAM" id="SSF74653">
    <property type="entry name" value="TolA/TonB C-terminal domain"/>
    <property type="match status" value="1"/>
</dbReference>
<protein>
    <recommendedName>
        <fullName evidence="6">TonB C-terminal domain-containing protein</fullName>
    </recommendedName>
</protein>
<name>A0ABX3WKZ0_9NEIS</name>
<keyword evidence="3" id="KW-1133">Transmembrane helix</keyword>
<proteinExistence type="predicted"/>